<evidence type="ECO:0000313" key="1">
    <source>
        <dbReference type="EMBL" id="RNA26464.1"/>
    </source>
</evidence>
<accession>A0A3M7RSC9</accession>
<keyword evidence="2" id="KW-1185">Reference proteome</keyword>
<dbReference type="Proteomes" id="UP000276133">
    <property type="component" value="Unassembled WGS sequence"/>
</dbReference>
<sequence>MIIIVLSKIYSKIKKSIVVPIIKNNVNKNKPICCDPRHRPLQITFRIRDTNLIPLKKKSVHKWHYETNLDSTSRSRTTVKALLVS</sequence>
<name>A0A3M7RSC9_BRAPC</name>
<proteinExistence type="predicted"/>
<organism evidence="1 2">
    <name type="scientific">Brachionus plicatilis</name>
    <name type="common">Marine rotifer</name>
    <name type="synonym">Brachionus muelleri</name>
    <dbReference type="NCBI Taxonomy" id="10195"/>
    <lineage>
        <taxon>Eukaryota</taxon>
        <taxon>Metazoa</taxon>
        <taxon>Spiralia</taxon>
        <taxon>Gnathifera</taxon>
        <taxon>Rotifera</taxon>
        <taxon>Eurotatoria</taxon>
        <taxon>Monogononta</taxon>
        <taxon>Pseudotrocha</taxon>
        <taxon>Ploima</taxon>
        <taxon>Brachionidae</taxon>
        <taxon>Brachionus</taxon>
    </lineage>
</organism>
<evidence type="ECO:0000313" key="2">
    <source>
        <dbReference type="Proteomes" id="UP000276133"/>
    </source>
</evidence>
<protein>
    <submittedName>
        <fullName evidence="1">Uncharacterized protein</fullName>
    </submittedName>
</protein>
<comment type="caution">
    <text evidence="1">The sequence shown here is derived from an EMBL/GenBank/DDBJ whole genome shotgun (WGS) entry which is preliminary data.</text>
</comment>
<dbReference type="AlphaFoldDB" id="A0A3M7RSC9"/>
<dbReference type="EMBL" id="REGN01002738">
    <property type="protein sequence ID" value="RNA26464.1"/>
    <property type="molecule type" value="Genomic_DNA"/>
</dbReference>
<reference evidence="1 2" key="1">
    <citation type="journal article" date="2018" name="Sci. Rep.">
        <title>Genomic signatures of local adaptation to the degree of environmental predictability in rotifers.</title>
        <authorList>
            <person name="Franch-Gras L."/>
            <person name="Hahn C."/>
            <person name="Garcia-Roger E.M."/>
            <person name="Carmona M.J."/>
            <person name="Serra M."/>
            <person name="Gomez A."/>
        </authorList>
    </citation>
    <scope>NUCLEOTIDE SEQUENCE [LARGE SCALE GENOMIC DNA]</scope>
    <source>
        <strain evidence="1">HYR1</strain>
    </source>
</reference>
<gene>
    <name evidence="1" type="ORF">BpHYR1_047600</name>
</gene>